<evidence type="ECO:0000256" key="3">
    <source>
        <dbReference type="ARBA" id="ARBA00022722"/>
    </source>
</evidence>
<reference evidence="11" key="1">
    <citation type="submission" date="2016-05" db="EMBL/GenBank/DDBJ databases">
        <authorList>
            <person name="Naeem Raeece"/>
        </authorList>
    </citation>
    <scope>NUCLEOTIDE SEQUENCE [LARGE SCALE GENOMIC DNA]</scope>
</reference>
<dbReference type="Pfam" id="PF00753">
    <property type="entry name" value="Lactamase_B"/>
    <property type="match status" value="1"/>
</dbReference>
<name>A0A1A8W1V7_PLAOA</name>
<proteinExistence type="predicted"/>
<evidence type="ECO:0000256" key="5">
    <source>
        <dbReference type="ARBA" id="ARBA00023242"/>
    </source>
</evidence>
<feature type="compositionally biased region" description="Basic and acidic residues" evidence="6">
    <location>
        <begin position="797"/>
        <end position="812"/>
    </location>
</feature>
<feature type="domain" description="Beta-Casp" evidence="8">
    <location>
        <begin position="301"/>
        <end position="428"/>
    </location>
</feature>
<feature type="compositionally biased region" description="Basic and acidic residues" evidence="6">
    <location>
        <begin position="569"/>
        <end position="595"/>
    </location>
</feature>
<keyword evidence="3" id="KW-0540">Nuclease</keyword>
<dbReference type="GO" id="GO:0004534">
    <property type="term" value="F:5'-3' RNA exonuclease activity"/>
    <property type="evidence" value="ECO:0007669"/>
    <property type="project" value="TreeGrafter"/>
</dbReference>
<dbReference type="EMBL" id="FLQU01000527">
    <property type="protein sequence ID" value="SBS86885.1"/>
    <property type="molecule type" value="Genomic_DNA"/>
</dbReference>
<dbReference type="InterPro" id="IPR022712">
    <property type="entry name" value="Beta_Casp"/>
</dbReference>
<dbReference type="SMART" id="SM00849">
    <property type="entry name" value="Lactamase_B"/>
    <property type="match status" value="1"/>
</dbReference>
<dbReference type="InterPro" id="IPR021718">
    <property type="entry name" value="CPSF73-100_C"/>
</dbReference>
<dbReference type="Pfam" id="PF10996">
    <property type="entry name" value="Beta-Casp"/>
    <property type="match status" value="1"/>
</dbReference>
<evidence type="ECO:0000259" key="8">
    <source>
        <dbReference type="SMART" id="SM01027"/>
    </source>
</evidence>
<evidence type="ECO:0000313" key="11">
    <source>
        <dbReference type="Proteomes" id="UP000078560"/>
    </source>
</evidence>
<dbReference type="GO" id="GO:0005847">
    <property type="term" value="C:mRNA cleavage and polyadenylation specificity factor complex"/>
    <property type="evidence" value="ECO:0007669"/>
    <property type="project" value="TreeGrafter"/>
</dbReference>
<feature type="region of interest" description="Disordered" evidence="6">
    <location>
        <begin position="786"/>
        <end position="822"/>
    </location>
</feature>
<dbReference type="Proteomes" id="UP000078560">
    <property type="component" value="Unassembled WGS sequence"/>
</dbReference>
<dbReference type="InterPro" id="IPR011108">
    <property type="entry name" value="RMMBL"/>
</dbReference>
<dbReference type="AlphaFoldDB" id="A0A1A8W1V7"/>
<feature type="domain" description="Pre-mRNA 3'-end-processing endonuclease polyadenylation factor C-term" evidence="9">
    <location>
        <begin position="618"/>
        <end position="929"/>
    </location>
</feature>
<feature type="region of interest" description="Disordered" evidence="6">
    <location>
        <begin position="558"/>
        <end position="599"/>
    </location>
</feature>
<evidence type="ECO:0000256" key="2">
    <source>
        <dbReference type="ARBA" id="ARBA00022664"/>
    </source>
</evidence>
<dbReference type="InterPro" id="IPR001279">
    <property type="entry name" value="Metallo-B-lactamas"/>
</dbReference>
<keyword evidence="2" id="KW-0507">mRNA processing</keyword>
<dbReference type="GO" id="GO:0004521">
    <property type="term" value="F:RNA endonuclease activity"/>
    <property type="evidence" value="ECO:0007669"/>
    <property type="project" value="TreeGrafter"/>
</dbReference>
<sequence>MSNINVVCLGGASEVGRSCVIIESEKTSIMLDCGIHPAFMGIGCLPIYDAYDISKIDLCLITHFHMDHSGALPYLVNRTRFRGRVFMTEATKSICYLLWNDYARIEKCMNIVNKNKNSRNKKEFDGNISDGIEQNMYRSNILRNEDYGDDEDNDEDYYDSYICESYNESGDRKGNVLYDEEDIDKTMELIETLNFHENLEFPNVKITAYRAGHVIGACMFLVEVNNVRLLYTGDYSREVDRHIPIAEIPNIDVHVLICEGTYGIKVHDNRKKREIIFLNMLTSILNNKGKVLLPVFALGRAQELLLILEEHWHKNISLQKIPIFYISSMATKSLCIYETYINLCGDFVKKVVNEGKNPFHFKYIKYAKTLDSILSYIYQDNNPCVIMASPGMLQNGISKNIFNIIAPDKKSGVIITGYTVKGTLADELKTEPEFVMINDKLVKRKCRFEQISFSAHSDFNQTKTFIEKLKCPNVVLVHGDRNELNRLKNKLVEEKKYLSVFTPELLQKVSFHFEQNDYLVSLGKLAKRIKKINKKIEKKKKKNGEVVKVRNDSKVGEEEAMSLSYGKNELTDEKQKLGDNNHHKENVTKMERKSVSDNVQGNEEIKRTNYYNKDVNDEAEEIEAVIISESMDVPIIIYPNDIYNYTNLKTALIDQTINIKFPYKFELLYNLFCNVYEETSLHDNVILVKDVKIIYCKMEKIVKINWLSSPVNDLIADSINFLILECLDSIISCGKNFPISNHVTEKNVYQMIVSFVEENYTKVERISKREIKWFILHNRNAKNNDFSKSPIDAEEQDEKKKTAILDNPHIKNDSPSGPTCDNYDDNDKENCYASYRTKAIKFHEYDSLLMDYIEKNMNWDPAEGDDKRENFYEEDEIGEILKFEVRNNSNNDVQVFVDIDNREVICKEEYILLKIKEIMRNIEESLLPMALIICSHSVTHVFVYTPCGESVCFVGHTCKASSRLGIDQGYRKGVYVRTHDELGEIKKGAAQILIRQSGGTHNHEDKLERIFVYGLRE</sequence>
<dbReference type="GO" id="GO:0003723">
    <property type="term" value="F:RNA binding"/>
    <property type="evidence" value="ECO:0007669"/>
    <property type="project" value="TreeGrafter"/>
</dbReference>
<dbReference type="SMART" id="SM01098">
    <property type="entry name" value="CPSF73-100_C"/>
    <property type="match status" value="1"/>
</dbReference>
<dbReference type="SMART" id="SM01027">
    <property type="entry name" value="Beta-Casp"/>
    <property type="match status" value="1"/>
</dbReference>
<evidence type="ECO:0000259" key="7">
    <source>
        <dbReference type="SMART" id="SM00849"/>
    </source>
</evidence>
<keyword evidence="4" id="KW-0378">Hydrolase</keyword>
<comment type="subcellular location">
    <subcellularLocation>
        <location evidence="1">Nucleus</location>
    </subcellularLocation>
</comment>
<protein>
    <submittedName>
        <fullName evidence="10">Cleavage and polyadenylation specificity factor, putative</fullName>
    </submittedName>
</protein>
<dbReference type="Pfam" id="PF07521">
    <property type="entry name" value="RMMBL"/>
    <property type="match status" value="1"/>
</dbReference>
<gene>
    <name evidence="10" type="ORF">POVCU2_0039720</name>
</gene>
<dbReference type="SUPFAM" id="SSF56281">
    <property type="entry name" value="Metallo-hydrolase/oxidoreductase"/>
    <property type="match status" value="1"/>
</dbReference>
<accession>A0A1A8W1V7</accession>
<evidence type="ECO:0000256" key="1">
    <source>
        <dbReference type="ARBA" id="ARBA00004123"/>
    </source>
</evidence>
<dbReference type="Gene3D" id="3.60.15.10">
    <property type="entry name" value="Ribonuclease Z/Hydroxyacylglutathione hydrolase-like"/>
    <property type="match status" value="1"/>
</dbReference>
<dbReference type="InterPro" id="IPR036866">
    <property type="entry name" value="RibonucZ/Hydroxyglut_hydro"/>
</dbReference>
<dbReference type="Gene3D" id="3.40.50.10890">
    <property type="match status" value="1"/>
</dbReference>
<evidence type="ECO:0000256" key="4">
    <source>
        <dbReference type="ARBA" id="ARBA00022801"/>
    </source>
</evidence>
<dbReference type="Pfam" id="PF11718">
    <property type="entry name" value="CPSF73-100_C"/>
    <property type="match status" value="1"/>
</dbReference>
<evidence type="ECO:0000259" key="9">
    <source>
        <dbReference type="SMART" id="SM01098"/>
    </source>
</evidence>
<dbReference type="GO" id="GO:0006398">
    <property type="term" value="P:mRNA 3'-end processing by stem-loop binding and cleavage"/>
    <property type="evidence" value="ECO:0007669"/>
    <property type="project" value="TreeGrafter"/>
</dbReference>
<dbReference type="InterPro" id="IPR050698">
    <property type="entry name" value="MBL"/>
</dbReference>
<keyword evidence="5" id="KW-0539">Nucleus</keyword>
<feature type="domain" description="Metallo-beta-lactamase" evidence="7">
    <location>
        <begin position="16"/>
        <end position="284"/>
    </location>
</feature>
<evidence type="ECO:0000313" key="10">
    <source>
        <dbReference type="EMBL" id="SBS86885.1"/>
    </source>
</evidence>
<evidence type="ECO:0000256" key="6">
    <source>
        <dbReference type="SAM" id="MobiDB-lite"/>
    </source>
</evidence>
<dbReference type="PANTHER" id="PTHR11203:SF11">
    <property type="entry name" value="CLEAVAGE AND POLYADENYLATION SPECIFICITY FACTOR SUBUNIT 3"/>
    <property type="match status" value="1"/>
</dbReference>
<dbReference type="Pfam" id="PF16661">
    <property type="entry name" value="Lactamase_B_6"/>
    <property type="match status" value="1"/>
</dbReference>
<dbReference type="PANTHER" id="PTHR11203">
    <property type="entry name" value="CLEAVAGE AND POLYADENYLATION SPECIFICITY FACTOR FAMILY MEMBER"/>
    <property type="match status" value="1"/>
</dbReference>
<organism evidence="10 11">
    <name type="scientific">Plasmodium ovale curtisi</name>
    <dbReference type="NCBI Taxonomy" id="864141"/>
    <lineage>
        <taxon>Eukaryota</taxon>
        <taxon>Sar</taxon>
        <taxon>Alveolata</taxon>
        <taxon>Apicomplexa</taxon>
        <taxon>Aconoidasida</taxon>
        <taxon>Haemosporida</taxon>
        <taxon>Plasmodiidae</taxon>
        <taxon>Plasmodium</taxon>
        <taxon>Plasmodium (Plasmodium)</taxon>
    </lineage>
</organism>